<evidence type="ECO:0000256" key="2">
    <source>
        <dbReference type="ARBA" id="ARBA00022475"/>
    </source>
</evidence>
<dbReference type="InterPro" id="IPR050250">
    <property type="entry name" value="Macrolide_Exporter_MacB"/>
</dbReference>
<feature type="transmembrane region" description="Helical" evidence="6">
    <location>
        <begin position="419"/>
        <end position="439"/>
    </location>
</feature>
<evidence type="ECO:0000259" key="8">
    <source>
        <dbReference type="Pfam" id="PF12704"/>
    </source>
</evidence>
<sequence length="794" mass="88760">MFRNYLKIAFRNMVRQKTFAIINLGGLALSLAAVWVIALFVMDEWSYDKYHLKAERIFRVVSHGHWGEEKFDVTGTSGLAAATFKKDFPEVEEAVRIDREGGGVMNYGDKTIKEDAVFLTDPSFFSVFTYRFLAGTANALRQPNTIVLTKTFAAKFFPNPQDALNKVIYVDKAPNVVTGVIEDVPSQSHFSFNALRPFPENYQSDWSNISIYTYLLLKQNADINSLRLKMPAFVTKYLTQNANDINYNLELQPVTSIHLHSHLAYELGENHDIKYVYVLSVVGLLILIIALINYINITTARAAVRLREVAVRKISGSSRTSLVSLFLTESIITILSAAIISVFLVSLAMPVFNYLTGKQLSIWQFGIATSILSLLTFSLVAGLIGGLYPAFFLSRFQPIPALKNQLGDVKGQSLFRKSLVMFQFAVTVVMIAASFIIYLQLKYVRNKDLGFNKNQMLTFHIDTRSVREKVPAIRTALLQNPMIKAVASAGNPIGNNDIGMMDYSVEKNGVLDEHSNLAYGLTVDADFIPAMQIKVLEGRNFSNDFSSDSNDVVVNEAFLKRQGWTTGIGKRISRGKDSTGKVFFANIIGVVKDYHIYSLQHIIDPIVMQLPKKATDRDNMYVRVDERNLSQSLAFIENTYKKFDAAATFNYSFLDKNFSTQYQAEQRQGEVLLAFTILTISIASLGLFGLITFTVGQRVKEIGIRKTLGASVTSLVSLLTGSLLKVVLMAMFVAIPLSWLAMNKWLQDFAYRITLQWWMFVLAGAIAGIVAIITVSFQAIKAAIANPVKSLRTE</sequence>
<dbReference type="InterPro" id="IPR003838">
    <property type="entry name" value="ABC3_permease_C"/>
</dbReference>
<feature type="transmembrane region" description="Helical" evidence="6">
    <location>
        <begin position="365"/>
        <end position="393"/>
    </location>
</feature>
<protein>
    <submittedName>
        <fullName evidence="9">ABC transporter permease</fullName>
    </submittedName>
</protein>
<dbReference type="RefSeq" id="WP_147203338.1">
    <property type="nucleotide sequence ID" value="NZ_BJYT01000005.1"/>
</dbReference>
<keyword evidence="3 6" id="KW-0812">Transmembrane</keyword>
<dbReference type="InterPro" id="IPR025857">
    <property type="entry name" value="MacB_PCD"/>
</dbReference>
<keyword evidence="4 6" id="KW-1133">Transmembrane helix</keyword>
<dbReference type="AlphaFoldDB" id="A0A512BB59"/>
<keyword evidence="5 6" id="KW-0472">Membrane</keyword>
<feature type="transmembrane region" description="Helical" evidence="6">
    <location>
        <begin position="21"/>
        <end position="42"/>
    </location>
</feature>
<reference evidence="9 10" key="1">
    <citation type="submission" date="2019-07" db="EMBL/GenBank/DDBJ databases">
        <title>Whole genome shotgun sequence of Segetibacter aerophilus NBRC 106135.</title>
        <authorList>
            <person name="Hosoyama A."/>
            <person name="Uohara A."/>
            <person name="Ohji S."/>
            <person name="Ichikawa N."/>
        </authorList>
    </citation>
    <scope>NUCLEOTIDE SEQUENCE [LARGE SCALE GENOMIC DNA]</scope>
    <source>
        <strain evidence="9 10">NBRC 106135</strain>
    </source>
</reference>
<feature type="domain" description="ABC3 transporter permease C-terminal" evidence="7">
    <location>
        <begin position="674"/>
        <end position="786"/>
    </location>
</feature>
<evidence type="ECO:0000313" key="9">
    <source>
        <dbReference type="EMBL" id="GEO09214.1"/>
    </source>
</evidence>
<evidence type="ECO:0000256" key="6">
    <source>
        <dbReference type="SAM" id="Phobius"/>
    </source>
</evidence>
<evidence type="ECO:0000256" key="3">
    <source>
        <dbReference type="ARBA" id="ARBA00022692"/>
    </source>
</evidence>
<evidence type="ECO:0000256" key="5">
    <source>
        <dbReference type="ARBA" id="ARBA00023136"/>
    </source>
</evidence>
<evidence type="ECO:0000256" key="1">
    <source>
        <dbReference type="ARBA" id="ARBA00004651"/>
    </source>
</evidence>
<feature type="domain" description="MacB-like periplasmic core" evidence="8">
    <location>
        <begin position="21"/>
        <end position="226"/>
    </location>
</feature>
<dbReference type="Pfam" id="PF02687">
    <property type="entry name" value="FtsX"/>
    <property type="match status" value="2"/>
</dbReference>
<dbReference type="PANTHER" id="PTHR30572:SF18">
    <property type="entry name" value="ABC-TYPE MACROLIDE FAMILY EXPORT SYSTEM PERMEASE COMPONENT 2"/>
    <property type="match status" value="1"/>
</dbReference>
<organism evidence="9 10">
    <name type="scientific">Segetibacter aerophilus</name>
    <dbReference type="NCBI Taxonomy" id="670293"/>
    <lineage>
        <taxon>Bacteria</taxon>
        <taxon>Pseudomonadati</taxon>
        <taxon>Bacteroidota</taxon>
        <taxon>Chitinophagia</taxon>
        <taxon>Chitinophagales</taxon>
        <taxon>Chitinophagaceae</taxon>
        <taxon>Segetibacter</taxon>
    </lineage>
</organism>
<evidence type="ECO:0000256" key="4">
    <source>
        <dbReference type="ARBA" id="ARBA00022989"/>
    </source>
</evidence>
<feature type="transmembrane region" description="Helical" evidence="6">
    <location>
        <begin position="322"/>
        <end position="345"/>
    </location>
</feature>
<evidence type="ECO:0000313" key="10">
    <source>
        <dbReference type="Proteomes" id="UP000321513"/>
    </source>
</evidence>
<evidence type="ECO:0000259" key="7">
    <source>
        <dbReference type="Pfam" id="PF02687"/>
    </source>
</evidence>
<dbReference type="EMBL" id="BJYT01000005">
    <property type="protein sequence ID" value="GEO09214.1"/>
    <property type="molecule type" value="Genomic_DNA"/>
</dbReference>
<keyword evidence="10" id="KW-1185">Reference proteome</keyword>
<comment type="caution">
    <text evidence="9">The sequence shown here is derived from an EMBL/GenBank/DDBJ whole genome shotgun (WGS) entry which is preliminary data.</text>
</comment>
<accession>A0A512BB59</accession>
<dbReference type="PANTHER" id="PTHR30572">
    <property type="entry name" value="MEMBRANE COMPONENT OF TRANSPORTER-RELATED"/>
    <property type="match status" value="1"/>
</dbReference>
<feature type="transmembrane region" description="Helical" evidence="6">
    <location>
        <begin position="708"/>
        <end position="735"/>
    </location>
</feature>
<feature type="transmembrane region" description="Helical" evidence="6">
    <location>
        <begin position="755"/>
        <end position="780"/>
    </location>
</feature>
<dbReference type="GO" id="GO:0022857">
    <property type="term" value="F:transmembrane transporter activity"/>
    <property type="evidence" value="ECO:0007669"/>
    <property type="project" value="TreeGrafter"/>
</dbReference>
<feature type="transmembrane region" description="Helical" evidence="6">
    <location>
        <begin position="275"/>
        <end position="297"/>
    </location>
</feature>
<comment type="subcellular location">
    <subcellularLocation>
        <location evidence="1">Cell membrane</location>
        <topology evidence="1">Multi-pass membrane protein</topology>
    </subcellularLocation>
</comment>
<proteinExistence type="predicted"/>
<dbReference type="Proteomes" id="UP000321513">
    <property type="component" value="Unassembled WGS sequence"/>
</dbReference>
<feature type="domain" description="ABC3 transporter permease C-terminal" evidence="7">
    <location>
        <begin position="281"/>
        <end position="398"/>
    </location>
</feature>
<dbReference type="Pfam" id="PF12704">
    <property type="entry name" value="MacB_PCD"/>
    <property type="match status" value="1"/>
</dbReference>
<name>A0A512BB59_9BACT</name>
<dbReference type="OrthoDB" id="5933722at2"/>
<gene>
    <name evidence="9" type="ORF">SAE01_17100</name>
</gene>
<keyword evidence="2" id="KW-1003">Cell membrane</keyword>
<dbReference type="GO" id="GO:0005886">
    <property type="term" value="C:plasma membrane"/>
    <property type="evidence" value="ECO:0007669"/>
    <property type="project" value="UniProtKB-SubCell"/>
</dbReference>
<feature type="transmembrane region" description="Helical" evidence="6">
    <location>
        <begin position="671"/>
        <end position="696"/>
    </location>
</feature>